<dbReference type="EMBL" id="CAMXCT030001702">
    <property type="protein sequence ID" value="CAL4779679.1"/>
    <property type="molecule type" value="Genomic_DNA"/>
</dbReference>
<dbReference type="Proteomes" id="UP001152797">
    <property type="component" value="Unassembled WGS sequence"/>
</dbReference>
<sequence>MQAVSCLDPQDQAEFEPLVKSCIDELEEEHKSEMSKRKPAEKEKEKEKNLEVDNDKPEKGADDEVPKDKAEDSKKRKTMEPDKLKPSLEKAMETPLPAHLRKAPENKQPRAQQKGRKPTPDALKRLLPDIEQMYLSWTPENRMVSVDFQGLAGQGIQRTKQKSWPLFRGIEPKVDALEVIFEFINLIRNTKYKEVVWQKPNRATLKAAVEALLAPEP</sequence>
<name>A0A9P1CJT3_9DINO</name>
<proteinExistence type="predicted"/>
<evidence type="ECO:0000313" key="2">
    <source>
        <dbReference type="EMBL" id="CAI3992367.1"/>
    </source>
</evidence>
<accession>A0A9P1CJT3</accession>
<feature type="compositionally biased region" description="Basic and acidic residues" evidence="1">
    <location>
        <begin position="28"/>
        <end position="92"/>
    </location>
</feature>
<comment type="caution">
    <text evidence="2">The sequence shown here is derived from an EMBL/GenBank/DDBJ whole genome shotgun (WGS) entry which is preliminary data.</text>
</comment>
<dbReference type="AlphaFoldDB" id="A0A9P1CJT3"/>
<protein>
    <submittedName>
        <fullName evidence="2">Uncharacterized protein</fullName>
    </submittedName>
</protein>
<keyword evidence="4" id="KW-1185">Reference proteome</keyword>
<evidence type="ECO:0000313" key="4">
    <source>
        <dbReference type="Proteomes" id="UP001152797"/>
    </source>
</evidence>
<dbReference type="EMBL" id="CAMXCT020001702">
    <property type="protein sequence ID" value="CAL1145742.1"/>
    <property type="molecule type" value="Genomic_DNA"/>
</dbReference>
<gene>
    <name evidence="2" type="ORF">C1SCF055_LOCUS19203</name>
</gene>
<reference evidence="3 4" key="2">
    <citation type="submission" date="2024-05" db="EMBL/GenBank/DDBJ databases">
        <authorList>
            <person name="Chen Y."/>
            <person name="Shah S."/>
            <person name="Dougan E. K."/>
            <person name="Thang M."/>
            <person name="Chan C."/>
        </authorList>
    </citation>
    <scope>NUCLEOTIDE SEQUENCE [LARGE SCALE GENOMIC DNA]</scope>
</reference>
<reference evidence="2" key="1">
    <citation type="submission" date="2022-10" db="EMBL/GenBank/DDBJ databases">
        <authorList>
            <person name="Chen Y."/>
            <person name="Dougan E. K."/>
            <person name="Chan C."/>
            <person name="Rhodes N."/>
            <person name="Thang M."/>
        </authorList>
    </citation>
    <scope>NUCLEOTIDE SEQUENCE</scope>
</reference>
<evidence type="ECO:0000256" key="1">
    <source>
        <dbReference type="SAM" id="MobiDB-lite"/>
    </source>
</evidence>
<organism evidence="2">
    <name type="scientific">Cladocopium goreaui</name>
    <dbReference type="NCBI Taxonomy" id="2562237"/>
    <lineage>
        <taxon>Eukaryota</taxon>
        <taxon>Sar</taxon>
        <taxon>Alveolata</taxon>
        <taxon>Dinophyceae</taxon>
        <taxon>Suessiales</taxon>
        <taxon>Symbiodiniaceae</taxon>
        <taxon>Cladocopium</taxon>
    </lineage>
</organism>
<evidence type="ECO:0000313" key="3">
    <source>
        <dbReference type="EMBL" id="CAL4779679.1"/>
    </source>
</evidence>
<feature type="region of interest" description="Disordered" evidence="1">
    <location>
        <begin position="26"/>
        <end position="121"/>
    </location>
</feature>
<dbReference type="EMBL" id="CAMXCT010001702">
    <property type="protein sequence ID" value="CAI3992367.1"/>
    <property type="molecule type" value="Genomic_DNA"/>
</dbReference>